<keyword evidence="8" id="KW-0378">Hydrolase</keyword>
<evidence type="ECO:0000256" key="1">
    <source>
        <dbReference type="ARBA" id="ARBA00004613"/>
    </source>
</evidence>
<keyword evidence="5" id="KW-0479">Metal-binding</keyword>
<dbReference type="FunFam" id="1.20.90.10:FF:000018">
    <property type="entry name" value="Phospholipase A(2)"/>
    <property type="match status" value="1"/>
</dbReference>
<comment type="similarity">
    <text evidence="7">Belongs to the phospholipase A2 family.</text>
</comment>
<dbReference type="PANTHER" id="PTHR11716">
    <property type="entry name" value="PHOSPHOLIPASE A2 FAMILY MEMBER"/>
    <property type="match status" value="1"/>
</dbReference>
<dbReference type="PROSITE" id="PS00118">
    <property type="entry name" value="PA2_HIS"/>
    <property type="match status" value="1"/>
</dbReference>
<keyword evidence="2 8" id="KW-0964">Secreted</keyword>
<keyword evidence="8" id="KW-0443">Lipid metabolism</keyword>
<evidence type="ECO:0000256" key="5">
    <source>
        <dbReference type="PIRSR" id="PIRSR601211-2"/>
    </source>
</evidence>
<keyword evidence="11" id="KW-1185">Reference proteome</keyword>
<reference evidence="10" key="1">
    <citation type="submission" date="2025-08" db="UniProtKB">
        <authorList>
            <consortium name="Ensembl"/>
        </authorList>
    </citation>
    <scope>IDENTIFICATION</scope>
</reference>
<name>A0A669QQ94_PHACC</name>
<dbReference type="PRINTS" id="PR00389">
    <property type="entry name" value="PHPHLIPASEA2"/>
</dbReference>
<dbReference type="Pfam" id="PF00068">
    <property type="entry name" value="Phospholip_A2_1"/>
    <property type="match status" value="1"/>
</dbReference>
<feature type="active site" evidence="4">
    <location>
        <position position="150"/>
    </location>
</feature>
<dbReference type="SMART" id="SM00085">
    <property type="entry name" value="PA2c"/>
    <property type="match status" value="1"/>
</dbReference>
<evidence type="ECO:0000313" key="11">
    <source>
        <dbReference type="Proteomes" id="UP000472261"/>
    </source>
</evidence>
<feature type="binding site" evidence="5">
    <location>
        <position position="88"/>
    </location>
    <ligand>
        <name>Ca(2+)</name>
        <dbReference type="ChEBI" id="CHEBI:29108"/>
    </ligand>
</feature>
<feature type="binding site" evidence="5">
    <location>
        <position position="107"/>
    </location>
    <ligand>
        <name>Ca(2+)</name>
        <dbReference type="ChEBI" id="CHEBI:29108"/>
    </ligand>
</feature>
<dbReference type="CDD" id="cd00125">
    <property type="entry name" value="PLA2c"/>
    <property type="match status" value="1"/>
</dbReference>
<dbReference type="Proteomes" id="UP000472261">
    <property type="component" value="Unplaced"/>
</dbReference>
<sequence>MGIASLLHPQLGSRKERGQSPAARGLVVQWGDDLALGSSSRAVGKMNALLALAMLFAWGNLWQLQQVVTKLTGKNAILYYSSYGCYCGVGGQGQPKDATDRCCQLHDACYDSLQKYHCNAKLQYYQYSWHSNRLTCSKDSWCPQMSCECDRSLGLCLQRSAKSHNRRYLLYLKSKCR</sequence>
<comment type="subcellular location">
    <subcellularLocation>
        <location evidence="1 8">Secreted</location>
    </subcellularLocation>
</comment>
<comment type="cofactor">
    <cofactor evidence="5">
        <name>Ca(2+)</name>
        <dbReference type="ChEBI" id="CHEBI:29108"/>
    </cofactor>
    <text evidence="5">Binds 1 Ca(2+) ion per subunit.</text>
</comment>
<reference evidence="10" key="2">
    <citation type="submission" date="2025-09" db="UniProtKB">
        <authorList>
            <consortium name="Ensembl"/>
        </authorList>
    </citation>
    <scope>IDENTIFICATION</scope>
</reference>
<dbReference type="InterPro" id="IPR033113">
    <property type="entry name" value="PLA2_histidine"/>
</dbReference>
<dbReference type="InterPro" id="IPR016090">
    <property type="entry name" value="PLA2-like_dom"/>
</dbReference>
<keyword evidence="3 6" id="KW-1015">Disulfide bond</keyword>
<comment type="catalytic activity">
    <reaction evidence="8">
        <text>a 1,2-diacyl-sn-glycero-3-phosphocholine + H2O = a 1-acyl-sn-glycero-3-phosphocholine + a fatty acid + H(+)</text>
        <dbReference type="Rhea" id="RHEA:15801"/>
        <dbReference type="ChEBI" id="CHEBI:15377"/>
        <dbReference type="ChEBI" id="CHEBI:15378"/>
        <dbReference type="ChEBI" id="CHEBI:28868"/>
        <dbReference type="ChEBI" id="CHEBI:57643"/>
        <dbReference type="ChEBI" id="CHEBI:58168"/>
        <dbReference type="EC" id="3.1.1.4"/>
    </reaction>
</comment>
<feature type="disulfide bond" evidence="6">
    <location>
        <begin position="118"/>
        <end position="142"/>
    </location>
</feature>
<feature type="disulfide bond" evidence="6">
    <location>
        <begin position="136"/>
        <end position="147"/>
    </location>
</feature>
<dbReference type="EC" id="3.1.1.4" evidence="8"/>
<dbReference type="AlphaFoldDB" id="A0A669QQ94"/>
<proteinExistence type="inferred from homology"/>
<dbReference type="OMA" id="WCKRESC"/>
<dbReference type="GO" id="GO:0005543">
    <property type="term" value="F:phospholipid binding"/>
    <property type="evidence" value="ECO:0007669"/>
    <property type="project" value="TreeGrafter"/>
</dbReference>
<evidence type="ECO:0000256" key="7">
    <source>
        <dbReference type="RuleBase" id="RU003654"/>
    </source>
</evidence>
<dbReference type="GO" id="GO:0016042">
    <property type="term" value="P:lipid catabolic process"/>
    <property type="evidence" value="ECO:0007669"/>
    <property type="project" value="InterPro"/>
</dbReference>
<feature type="binding site" evidence="5">
    <location>
        <position position="90"/>
    </location>
    <ligand>
        <name>Ca(2+)</name>
        <dbReference type="ChEBI" id="CHEBI:29108"/>
    </ligand>
</feature>
<dbReference type="GO" id="GO:0050482">
    <property type="term" value="P:arachidonate secretion"/>
    <property type="evidence" value="ECO:0007669"/>
    <property type="project" value="InterPro"/>
</dbReference>
<evidence type="ECO:0000256" key="6">
    <source>
        <dbReference type="PIRSR" id="PIRSR601211-3"/>
    </source>
</evidence>
<dbReference type="InterPro" id="IPR001211">
    <property type="entry name" value="PLA2"/>
</dbReference>
<feature type="disulfide bond" evidence="6">
    <location>
        <begin position="109"/>
        <end position="149"/>
    </location>
</feature>
<dbReference type="GO" id="GO:0005509">
    <property type="term" value="F:calcium ion binding"/>
    <property type="evidence" value="ECO:0007669"/>
    <property type="project" value="InterPro"/>
</dbReference>
<organism evidence="10 11">
    <name type="scientific">Phasianus colchicus</name>
    <name type="common">Common pheasant</name>
    <dbReference type="NCBI Taxonomy" id="9054"/>
    <lineage>
        <taxon>Eukaryota</taxon>
        <taxon>Metazoa</taxon>
        <taxon>Chordata</taxon>
        <taxon>Craniata</taxon>
        <taxon>Vertebrata</taxon>
        <taxon>Euteleostomi</taxon>
        <taxon>Archelosauria</taxon>
        <taxon>Archosauria</taxon>
        <taxon>Dinosauria</taxon>
        <taxon>Saurischia</taxon>
        <taxon>Theropoda</taxon>
        <taxon>Coelurosauria</taxon>
        <taxon>Aves</taxon>
        <taxon>Neognathae</taxon>
        <taxon>Galloanserae</taxon>
        <taxon>Galliformes</taxon>
        <taxon>Phasianidae</taxon>
        <taxon>Phasianinae</taxon>
        <taxon>Phasianus</taxon>
    </lineage>
</organism>
<dbReference type="Ensembl" id="ENSPCLT00000031885.1">
    <property type="protein sequence ID" value="ENSPCLP00000022949.1"/>
    <property type="gene ID" value="ENSPCLG00000020258.1"/>
</dbReference>
<feature type="active site" evidence="4">
    <location>
        <position position="106"/>
    </location>
</feature>
<protein>
    <recommendedName>
        <fullName evidence="8">Phospholipase A2</fullName>
        <ecNumber evidence="8">3.1.1.4</ecNumber>
    </recommendedName>
</protein>
<dbReference type="GO" id="GO:0006644">
    <property type="term" value="P:phospholipid metabolic process"/>
    <property type="evidence" value="ECO:0007669"/>
    <property type="project" value="InterPro"/>
</dbReference>
<dbReference type="Gene3D" id="1.20.90.10">
    <property type="entry name" value="Phospholipase A2 domain"/>
    <property type="match status" value="1"/>
</dbReference>
<evidence type="ECO:0000259" key="9">
    <source>
        <dbReference type="SMART" id="SM00085"/>
    </source>
</evidence>
<dbReference type="GO" id="GO:0047498">
    <property type="term" value="F:calcium-dependent phospholipase A2 activity"/>
    <property type="evidence" value="ECO:0007669"/>
    <property type="project" value="TreeGrafter"/>
</dbReference>
<feature type="disulfide bond" evidence="6">
    <location>
        <begin position="102"/>
        <end position="156"/>
    </location>
</feature>
<dbReference type="SUPFAM" id="SSF48619">
    <property type="entry name" value="Phospholipase A2, PLA2"/>
    <property type="match status" value="1"/>
</dbReference>
<dbReference type="GO" id="GO:0042130">
    <property type="term" value="P:negative regulation of T cell proliferation"/>
    <property type="evidence" value="ECO:0007669"/>
    <property type="project" value="TreeGrafter"/>
</dbReference>
<feature type="binding site" evidence="5">
    <location>
        <position position="86"/>
    </location>
    <ligand>
        <name>Ca(2+)</name>
        <dbReference type="ChEBI" id="CHEBI:29108"/>
    </ligand>
</feature>
<evidence type="ECO:0000313" key="10">
    <source>
        <dbReference type="Ensembl" id="ENSPCLP00000022949.1"/>
    </source>
</evidence>
<feature type="domain" description="Phospholipase A2-like central" evidence="9">
    <location>
        <begin position="60"/>
        <end position="177"/>
    </location>
</feature>
<evidence type="ECO:0000256" key="8">
    <source>
        <dbReference type="RuleBase" id="RU361236"/>
    </source>
</evidence>
<feature type="disulfide bond" evidence="6">
    <location>
        <begin position="87"/>
        <end position="103"/>
    </location>
</feature>
<dbReference type="InterPro" id="IPR036444">
    <property type="entry name" value="PLipase_A2_dom_sf"/>
</dbReference>
<dbReference type="GO" id="GO:0005576">
    <property type="term" value="C:extracellular region"/>
    <property type="evidence" value="ECO:0007669"/>
    <property type="project" value="UniProtKB-SubCell"/>
</dbReference>
<evidence type="ECO:0000256" key="4">
    <source>
        <dbReference type="PIRSR" id="PIRSR601211-1"/>
    </source>
</evidence>
<keyword evidence="5 8" id="KW-0106">Calcium</keyword>
<dbReference type="PANTHER" id="PTHR11716:SF9">
    <property type="entry name" value="PHOSPHOLIPASE A2, MEMBRANE ASSOCIATED"/>
    <property type="match status" value="1"/>
</dbReference>
<evidence type="ECO:0000256" key="3">
    <source>
        <dbReference type="ARBA" id="ARBA00023157"/>
    </source>
</evidence>
<evidence type="ECO:0000256" key="2">
    <source>
        <dbReference type="ARBA" id="ARBA00022525"/>
    </source>
</evidence>
<accession>A0A669QQ94</accession>